<keyword evidence="3" id="KW-1185">Reference proteome</keyword>
<evidence type="ECO:0000313" key="2">
    <source>
        <dbReference type="EMBL" id="KAE8240539.1"/>
    </source>
</evidence>
<comment type="caution">
    <text evidence="2">The sequence shown here is derived from an EMBL/GenBank/DDBJ whole genome shotgun (WGS) entry which is preliminary data.</text>
</comment>
<dbReference type="EMBL" id="LWDF02001059">
    <property type="protein sequence ID" value="KAE8240539.1"/>
    <property type="molecule type" value="Genomic_DNA"/>
</dbReference>
<feature type="compositionally biased region" description="Polar residues" evidence="1">
    <location>
        <begin position="161"/>
        <end position="191"/>
    </location>
</feature>
<evidence type="ECO:0000256" key="1">
    <source>
        <dbReference type="SAM" id="MobiDB-lite"/>
    </source>
</evidence>
<dbReference type="PROSITE" id="PS00344">
    <property type="entry name" value="GATA_ZN_FINGER_1"/>
    <property type="match status" value="1"/>
</dbReference>
<dbReference type="GO" id="GO:0043565">
    <property type="term" value="F:sequence-specific DNA binding"/>
    <property type="evidence" value="ECO:0007669"/>
    <property type="project" value="InterPro"/>
</dbReference>
<accession>A0A177TAT0</accession>
<sequence>MEEFRAASAHLHQAIQRYVSAARVLGMTPEWPSFLEPFRPPLHAPQHPQLPVRQDQPPPGALTDRFDHVSIPKTSGSLLERFDHVSIPKTSFSDRQLASTPPPNLPTHVAVRPGPKPVPRDSLVGTPNAVVKKKNLGNSKARTPAIPKKKRTANPKPLPSTVAQKSSSVHDTSVSAATSNVESSVQTHCQDCGSDYTSGKWRQTLLGEPLGGPTCSACYQKRHREKRNAEEHPPAELAPSPARPEGGSEHAEQLPVGEADRTPSSLGPSKRPALEADRTRTASVLSKRHRASGPSPPPSTSGGSAVASSSEPSLVPGSVWRMDSGS</sequence>
<feature type="region of interest" description="Disordered" evidence="1">
    <location>
        <begin position="91"/>
        <end position="191"/>
    </location>
</feature>
<dbReference type="GO" id="GO:0006355">
    <property type="term" value="P:regulation of DNA-templated transcription"/>
    <property type="evidence" value="ECO:0007669"/>
    <property type="project" value="InterPro"/>
</dbReference>
<reference evidence="2" key="2">
    <citation type="journal article" date="2019" name="IMA Fungus">
        <title>Genome sequencing and comparison of five Tilletia species to identify candidate genes for the detection of regulated species infecting wheat.</title>
        <authorList>
            <person name="Nguyen H.D.T."/>
            <person name="Sultana T."/>
            <person name="Kesanakurti P."/>
            <person name="Hambleton S."/>
        </authorList>
    </citation>
    <scope>NUCLEOTIDE SEQUENCE</scope>
    <source>
        <strain evidence="2">DAOMC 236416</strain>
    </source>
</reference>
<evidence type="ECO:0000313" key="3">
    <source>
        <dbReference type="Proteomes" id="UP000077521"/>
    </source>
</evidence>
<feature type="region of interest" description="Disordered" evidence="1">
    <location>
        <begin position="36"/>
        <end position="67"/>
    </location>
</feature>
<dbReference type="AlphaFoldDB" id="A0A177TAT0"/>
<feature type="compositionally biased region" description="Low complexity" evidence="1">
    <location>
        <begin position="300"/>
        <end position="313"/>
    </location>
</feature>
<gene>
    <name evidence="2" type="ORF">A4X13_0g7747</name>
</gene>
<organism evidence="2 3">
    <name type="scientific">Tilletia indica</name>
    <dbReference type="NCBI Taxonomy" id="43049"/>
    <lineage>
        <taxon>Eukaryota</taxon>
        <taxon>Fungi</taxon>
        <taxon>Dikarya</taxon>
        <taxon>Basidiomycota</taxon>
        <taxon>Ustilaginomycotina</taxon>
        <taxon>Exobasidiomycetes</taxon>
        <taxon>Tilletiales</taxon>
        <taxon>Tilletiaceae</taxon>
        <taxon>Tilletia</taxon>
    </lineage>
</organism>
<reference evidence="2" key="1">
    <citation type="submission" date="2016-04" db="EMBL/GenBank/DDBJ databases">
        <authorList>
            <person name="Nguyen H.D."/>
            <person name="Samba Siva P."/>
            <person name="Cullis J."/>
            <person name="Levesque C.A."/>
            <person name="Hambleton S."/>
        </authorList>
    </citation>
    <scope>NUCLEOTIDE SEQUENCE</scope>
    <source>
        <strain evidence="2">DAOMC 236416</strain>
    </source>
</reference>
<dbReference type="Proteomes" id="UP000077521">
    <property type="component" value="Unassembled WGS sequence"/>
</dbReference>
<feature type="region of interest" description="Disordered" evidence="1">
    <location>
        <begin position="223"/>
        <end position="326"/>
    </location>
</feature>
<dbReference type="InterPro" id="IPR000679">
    <property type="entry name" value="Znf_GATA"/>
</dbReference>
<protein>
    <submittedName>
        <fullName evidence="2">Uncharacterized protein</fullName>
    </submittedName>
</protein>
<name>A0A177TAT0_9BASI</name>
<proteinExistence type="predicted"/>